<protein>
    <submittedName>
        <fullName evidence="2">Uncharacterized protein</fullName>
    </submittedName>
</protein>
<proteinExistence type="predicted"/>
<gene>
    <name evidence="2" type="ORF">LSAT_V11C100009100</name>
</gene>
<evidence type="ECO:0000313" key="2">
    <source>
        <dbReference type="EMBL" id="KAJ0225731.1"/>
    </source>
</evidence>
<feature type="region of interest" description="Disordered" evidence="1">
    <location>
        <begin position="18"/>
        <end position="55"/>
    </location>
</feature>
<comment type="caution">
    <text evidence="2">The sequence shown here is derived from an EMBL/GenBank/DDBJ whole genome shotgun (WGS) entry which is preliminary data.</text>
</comment>
<evidence type="ECO:0000256" key="1">
    <source>
        <dbReference type="SAM" id="MobiDB-lite"/>
    </source>
</evidence>
<accession>A0A9R1WNH9</accession>
<dbReference type="EMBL" id="NBSK02000001">
    <property type="protein sequence ID" value="KAJ0225731.1"/>
    <property type="molecule type" value="Genomic_DNA"/>
</dbReference>
<dbReference type="AlphaFoldDB" id="A0A9R1WNH9"/>
<sequence>MLLLKNFSELQGSLPQIVPVDTETPSGSDLEDSTHALLPRKRKRRNPRPGVKITDPVQNRSTLIEPSHMDQNIESTFTESSPMIQEISSPLPESTPMDQDFRSPIIEEVIFPCKGLRLLTSFEAPELDISKGKSKLLESEFMDVALLQNRVFDLEQSSAEKDLIIGKQDLRISAADPTSQSSSERVVRPAPNANLDTFLSSGPASAQERREKQIRVEQLKGKMLVMKHSDQNARGDHPEMFFRETLKKITNKYGDRSGIITWGYNADKRMWVVKRKSGRIEYYDKKVDFLSWTKVDLFELIHAPFHNPTNDTMAWSFKNFLDTKVKNNFEAAVKAFIGMVATIIDKKLWTGAFDQADVHLVEKP</sequence>
<dbReference type="Proteomes" id="UP000235145">
    <property type="component" value="Unassembled WGS sequence"/>
</dbReference>
<evidence type="ECO:0000313" key="3">
    <source>
        <dbReference type="Proteomes" id="UP000235145"/>
    </source>
</evidence>
<feature type="compositionally biased region" description="Basic residues" evidence="1">
    <location>
        <begin position="38"/>
        <end position="47"/>
    </location>
</feature>
<reference evidence="2 3" key="1">
    <citation type="journal article" date="2017" name="Nat. Commun.">
        <title>Genome assembly with in vitro proximity ligation data and whole-genome triplication in lettuce.</title>
        <authorList>
            <person name="Reyes-Chin-Wo S."/>
            <person name="Wang Z."/>
            <person name="Yang X."/>
            <person name="Kozik A."/>
            <person name="Arikit S."/>
            <person name="Song C."/>
            <person name="Xia L."/>
            <person name="Froenicke L."/>
            <person name="Lavelle D.O."/>
            <person name="Truco M.J."/>
            <person name="Xia R."/>
            <person name="Zhu S."/>
            <person name="Xu C."/>
            <person name="Xu H."/>
            <person name="Xu X."/>
            <person name="Cox K."/>
            <person name="Korf I."/>
            <person name="Meyers B.C."/>
            <person name="Michelmore R.W."/>
        </authorList>
    </citation>
    <scope>NUCLEOTIDE SEQUENCE [LARGE SCALE GENOMIC DNA]</scope>
    <source>
        <strain evidence="3">cv. Salinas</strain>
        <tissue evidence="2">Seedlings</tissue>
    </source>
</reference>
<keyword evidence="3" id="KW-1185">Reference proteome</keyword>
<name>A0A9R1WNH9_LACSA</name>
<organism evidence="2 3">
    <name type="scientific">Lactuca sativa</name>
    <name type="common">Garden lettuce</name>
    <dbReference type="NCBI Taxonomy" id="4236"/>
    <lineage>
        <taxon>Eukaryota</taxon>
        <taxon>Viridiplantae</taxon>
        <taxon>Streptophyta</taxon>
        <taxon>Embryophyta</taxon>
        <taxon>Tracheophyta</taxon>
        <taxon>Spermatophyta</taxon>
        <taxon>Magnoliopsida</taxon>
        <taxon>eudicotyledons</taxon>
        <taxon>Gunneridae</taxon>
        <taxon>Pentapetalae</taxon>
        <taxon>asterids</taxon>
        <taxon>campanulids</taxon>
        <taxon>Asterales</taxon>
        <taxon>Asteraceae</taxon>
        <taxon>Cichorioideae</taxon>
        <taxon>Cichorieae</taxon>
        <taxon>Lactucinae</taxon>
        <taxon>Lactuca</taxon>
    </lineage>
</organism>